<keyword evidence="4" id="KW-1185">Reference proteome</keyword>
<feature type="domain" description="Ig-like" evidence="2">
    <location>
        <begin position="470"/>
        <end position="552"/>
    </location>
</feature>
<dbReference type="AlphaFoldDB" id="A0A918HCD9"/>
<proteinExistence type="predicted"/>
<feature type="signal peptide" evidence="1">
    <location>
        <begin position="1"/>
        <end position="20"/>
    </location>
</feature>
<gene>
    <name evidence="3" type="ORF">GCM10010226_27370</name>
</gene>
<evidence type="ECO:0000256" key="1">
    <source>
        <dbReference type="SAM" id="SignalP"/>
    </source>
</evidence>
<evidence type="ECO:0000313" key="4">
    <source>
        <dbReference type="Proteomes" id="UP000646776"/>
    </source>
</evidence>
<protein>
    <recommendedName>
        <fullName evidence="2">Ig-like domain-containing protein</fullName>
    </recommendedName>
</protein>
<organism evidence="3 4">
    <name type="scientific">Streptomyces phaeofaciens</name>
    <dbReference type="NCBI Taxonomy" id="68254"/>
    <lineage>
        <taxon>Bacteria</taxon>
        <taxon>Bacillati</taxon>
        <taxon>Actinomycetota</taxon>
        <taxon>Actinomycetes</taxon>
        <taxon>Kitasatosporales</taxon>
        <taxon>Streptomycetaceae</taxon>
        <taxon>Streptomyces</taxon>
    </lineage>
</organism>
<dbReference type="InterPro" id="IPR007110">
    <property type="entry name" value="Ig-like_dom"/>
</dbReference>
<evidence type="ECO:0000259" key="2">
    <source>
        <dbReference type="PROSITE" id="PS50835"/>
    </source>
</evidence>
<sequence>MAVTAAVTALTLLPVLPATAAGYTAAAGPWGTGAALTGADGRQSLIDVRSAADGTVFALWRDQAAGASTWEIRAAVKAAGGDTWSAPHTLLTGVGASAEARLAVTAGGRAVVTWVTGSGTDGSLSALAATWDAAAGGWSAPVTLAAHDGLNMSTPQLAAAADGTLTAVWTQGDQALHFDVMSATLTPGAAAWSAPAPRGGVTSGSVYDLSLAVAPDGAATVAWDAYDFFSGDHVVTTATRTAAGDWSGAAALPGADASAGDVRVTMDAHDVTTVLWLDVTDANTGTGDLKSVTRTSPSGAWGAAQTAAAAVRPSDDSGPLAAPDGDVTYVWTGWSTGAGTPVVQTVTRTAATGAWSAPTTLSTGYVKWQVSAAIGGDGTVQVVWPQVPSIDNGDDNYLQWAVRADDKWTRATALNSAPVPAVPNTDALAGEVAAGPDGRATVVWREARYSGGGTYTSQLWGRSQTLLVRPGITTKATLGGTVRTGSTVTCSAAATGYRATTAWSWLRDGKAVAGATAKTRTLTAGDYAHKVACRATFANAAGSVVSTSAAVTVAAGPALKATKAPAISGTAKVGARLTANHGTWTPAATSYTYQWKRSGVTIGGATRSTYVLAKADKGKKITVKVTARRTAWTNGSATTPAVTAR</sequence>
<reference evidence="3" key="1">
    <citation type="journal article" date="2014" name="Int. J. Syst. Evol. Microbiol.">
        <title>Complete genome sequence of Corynebacterium casei LMG S-19264T (=DSM 44701T), isolated from a smear-ripened cheese.</title>
        <authorList>
            <consortium name="US DOE Joint Genome Institute (JGI-PGF)"/>
            <person name="Walter F."/>
            <person name="Albersmeier A."/>
            <person name="Kalinowski J."/>
            <person name="Ruckert C."/>
        </authorList>
    </citation>
    <scope>NUCLEOTIDE SEQUENCE</scope>
    <source>
        <strain evidence="3">JCM 4125</strain>
    </source>
</reference>
<keyword evidence="1" id="KW-0732">Signal</keyword>
<dbReference type="Gene3D" id="2.60.40.2700">
    <property type="match status" value="1"/>
</dbReference>
<feature type="chain" id="PRO_5037617336" description="Ig-like domain-containing protein" evidence="1">
    <location>
        <begin position="21"/>
        <end position="645"/>
    </location>
</feature>
<accession>A0A918HCD9</accession>
<dbReference type="EMBL" id="BMSA01000006">
    <property type="protein sequence ID" value="GGT48705.1"/>
    <property type="molecule type" value="Genomic_DNA"/>
</dbReference>
<dbReference type="PROSITE" id="PS50835">
    <property type="entry name" value="IG_LIKE"/>
    <property type="match status" value="1"/>
</dbReference>
<reference evidence="3" key="2">
    <citation type="submission" date="2020-09" db="EMBL/GenBank/DDBJ databases">
        <authorList>
            <person name="Sun Q."/>
            <person name="Ohkuma M."/>
        </authorList>
    </citation>
    <scope>NUCLEOTIDE SEQUENCE</scope>
    <source>
        <strain evidence="3">JCM 4125</strain>
    </source>
</reference>
<dbReference type="Proteomes" id="UP000646776">
    <property type="component" value="Unassembled WGS sequence"/>
</dbReference>
<comment type="caution">
    <text evidence="3">The sequence shown here is derived from an EMBL/GenBank/DDBJ whole genome shotgun (WGS) entry which is preliminary data.</text>
</comment>
<evidence type="ECO:0000313" key="3">
    <source>
        <dbReference type="EMBL" id="GGT48705.1"/>
    </source>
</evidence>
<name>A0A918HCD9_9ACTN</name>